<evidence type="ECO:0000256" key="4">
    <source>
        <dbReference type="ARBA" id="ARBA00022806"/>
    </source>
</evidence>
<dbReference type="InterPro" id="IPR001650">
    <property type="entry name" value="Helicase_C-like"/>
</dbReference>
<dbReference type="GO" id="GO:0003676">
    <property type="term" value="F:nucleic acid binding"/>
    <property type="evidence" value="ECO:0007669"/>
    <property type="project" value="InterPro"/>
</dbReference>
<evidence type="ECO:0000256" key="5">
    <source>
        <dbReference type="ARBA" id="ARBA00022840"/>
    </source>
</evidence>
<dbReference type="Gene3D" id="1.10.10.10">
    <property type="entry name" value="Winged helix-like DNA-binding domain superfamily/Winged helix DNA-binding domain"/>
    <property type="match status" value="1"/>
</dbReference>
<dbReference type="Pfam" id="PF00270">
    <property type="entry name" value="DEAD"/>
    <property type="match status" value="1"/>
</dbReference>
<dbReference type="Pfam" id="PF00271">
    <property type="entry name" value="Helicase_C"/>
    <property type="match status" value="1"/>
</dbReference>
<organism evidence="11 12">
    <name type="scientific">Drosophila rubida</name>
    <dbReference type="NCBI Taxonomy" id="30044"/>
    <lineage>
        <taxon>Eukaryota</taxon>
        <taxon>Metazoa</taxon>
        <taxon>Ecdysozoa</taxon>
        <taxon>Arthropoda</taxon>
        <taxon>Hexapoda</taxon>
        <taxon>Insecta</taxon>
        <taxon>Pterygota</taxon>
        <taxon>Neoptera</taxon>
        <taxon>Endopterygota</taxon>
        <taxon>Diptera</taxon>
        <taxon>Brachycera</taxon>
        <taxon>Muscomorpha</taxon>
        <taxon>Ephydroidea</taxon>
        <taxon>Drosophilidae</taxon>
        <taxon>Drosophila</taxon>
    </lineage>
</organism>
<dbReference type="EMBL" id="JAJJHW010000095">
    <property type="protein sequence ID" value="KAH8387663.1"/>
    <property type="molecule type" value="Genomic_DNA"/>
</dbReference>
<evidence type="ECO:0000259" key="9">
    <source>
        <dbReference type="PROSITE" id="PS51192"/>
    </source>
</evidence>
<comment type="catalytic activity">
    <reaction evidence="6 8">
        <text>Couples ATP hydrolysis with the unwinding of duplex DNA by translocating in the 3'-5' direction.</text>
        <dbReference type="EC" id="5.6.2.4"/>
    </reaction>
</comment>
<evidence type="ECO:0000259" key="10">
    <source>
        <dbReference type="PROSITE" id="PS51194"/>
    </source>
</evidence>
<name>A0AAD4KAZ4_9MUSC</name>
<dbReference type="PANTHER" id="PTHR13710">
    <property type="entry name" value="DNA HELICASE RECQ FAMILY MEMBER"/>
    <property type="match status" value="1"/>
</dbReference>
<dbReference type="PROSITE" id="PS51192">
    <property type="entry name" value="HELICASE_ATP_BIND_1"/>
    <property type="match status" value="1"/>
</dbReference>
<dbReference type="Pfam" id="PF09382">
    <property type="entry name" value="RQC"/>
    <property type="match status" value="1"/>
</dbReference>
<dbReference type="GO" id="GO:0005634">
    <property type="term" value="C:nucleus"/>
    <property type="evidence" value="ECO:0007669"/>
    <property type="project" value="UniProtKB-SubCell"/>
</dbReference>
<keyword evidence="5 8" id="KW-0067">ATP-binding</keyword>
<evidence type="ECO:0000256" key="8">
    <source>
        <dbReference type="RuleBase" id="RU364117"/>
    </source>
</evidence>
<dbReference type="PROSITE" id="PS51194">
    <property type="entry name" value="HELICASE_CTER"/>
    <property type="match status" value="1"/>
</dbReference>
<comment type="catalytic activity">
    <reaction evidence="7 8">
        <text>ATP + H2O = ADP + phosphate + H(+)</text>
        <dbReference type="Rhea" id="RHEA:13065"/>
        <dbReference type="ChEBI" id="CHEBI:15377"/>
        <dbReference type="ChEBI" id="CHEBI:15378"/>
        <dbReference type="ChEBI" id="CHEBI:30616"/>
        <dbReference type="ChEBI" id="CHEBI:43474"/>
        <dbReference type="ChEBI" id="CHEBI:456216"/>
    </reaction>
</comment>
<dbReference type="GO" id="GO:0000724">
    <property type="term" value="P:double-strand break repair via homologous recombination"/>
    <property type="evidence" value="ECO:0007669"/>
    <property type="project" value="TreeGrafter"/>
</dbReference>
<dbReference type="InterPro" id="IPR004589">
    <property type="entry name" value="DNA_helicase_ATP-dep_RecQ"/>
</dbReference>
<feature type="domain" description="Helicase C-terminal" evidence="10">
    <location>
        <begin position="229"/>
        <end position="381"/>
    </location>
</feature>
<dbReference type="InterPro" id="IPR018982">
    <property type="entry name" value="RQC_domain"/>
</dbReference>
<proteinExistence type="inferred from homology"/>
<dbReference type="GO" id="GO:0006260">
    <property type="term" value="P:DNA replication"/>
    <property type="evidence" value="ECO:0007669"/>
    <property type="project" value="InterPro"/>
</dbReference>
<dbReference type="Gene3D" id="3.40.50.300">
    <property type="entry name" value="P-loop containing nucleotide triphosphate hydrolases"/>
    <property type="match status" value="2"/>
</dbReference>
<dbReference type="AlphaFoldDB" id="A0AAD4KAZ4"/>
<dbReference type="GO" id="GO:0005737">
    <property type="term" value="C:cytoplasm"/>
    <property type="evidence" value="ECO:0007669"/>
    <property type="project" value="TreeGrafter"/>
</dbReference>
<evidence type="ECO:0000256" key="7">
    <source>
        <dbReference type="ARBA" id="ARBA00049360"/>
    </source>
</evidence>
<dbReference type="InterPro" id="IPR014001">
    <property type="entry name" value="Helicase_ATP-bd"/>
</dbReference>
<dbReference type="PANTHER" id="PTHR13710:SF120">
    <property type="entry name" value="BIFUNCTIONAL 3'-5' EXONUCLEASE_ATP-DEPENDENT HELICASE WRN"/>
    <property type="match status" value="1"/>
</dbReference>
<dbReference type="NCBIfam" id="TIGR00614">
    <property type="entry name" value="recQ_fam"/>
    <property type="match status" value="1"/>
</dbReference>
<keyword evidence="4 8" id="KW-0347">Helicase</keyword>
<dbReference type="EC" id="5.6.2.4" evidence="8"/>
<evidence type="ECO:0000256" key="6">
    <source>
        <dbReference type="ARBA" id="ARBA00034617"/>
    </source>
</evidence>
<evidence type="ECO:0000313" key="12">
    <source>
        <dbReference type="Proteomes" id="UP001200034"/>
    </source>
</evidence>
<comment type="similarity">
    <text evidence="1 8">Belongs to the helicase family. RecQ subfamily.</text>
</comment>
<dbReference type="InterPro" id="IPR032284">
    <property type="entry name" value="RecQ_Zn-bd"/>
</dbReference>
<keyword evidence="12" id="KW-1185">Reference proteome</keyword>
<comment type="subcellular location">
    <subcellularLocation>
        <location evidence="8">Nucleus</location>
    </subcellularLocation>
</comment>
<dbReference type="Pfam" id="PF16124">
    <property type="entry name" value="RecQ_Zn_bind"/>
    <property type="match status" value="1"/>
</dbReference>
<feature type="domain" description="Helicase ATP-binding" evidence="9">
    <location>
        <begin position="34"/>
        <end position="204"/>
    </location>
</feature>
<keyword evidence="2 8" id="KW-0547">Nucleotide-binding</keyword>
<dbReference type="InterPro" id="IPR011545">
    <property type="entry name" value="DEAD/DEAH_box_helicase_dom"/>
</dbReference>
<dbReference type="InterPro" id="IPR027417">
    <property type="entry name" value="P-loop_NTPase"/>
</dbReference>
<evidence type="ECO:0000313" key="11">
    <source>
        <dbReference type="EMBL" id="KAH8387663.1"/>
    </source>
</evidence>
<dbReference type="GO" id="GO:0005694">
    <property type="term" value="C:chromosome"/>
    <property type="evidence" value="ECO:0007669"/>
    <property type="project" value="TreeGrafter"/>
</dbReference>
<reference evidence="11" key="1">
    <citation type="journal article" date="2021" name="Mol. Ecol. Resour.">
        <title>Phylogenomic analyses of the genus Drosophila reveals genomic signals of climate adaptation.</title>
        <authorList>
            <person name="Li F."/>
            <person name="Rane R.V."/>
            <person name="Luria V."/>
            <person name="Xiong Z."/>
            <person name="Chen J."/>
            <person name="Li Z."/>
            <person name="Catullo R.A."/>
            <person name="Griffin P.C."/>
            <person name="Schiffer M."/>
            <person name="Pearce S."/>
            <person name="Lee S.F."/>
            <person name="McElroy K."/>
            <person name="Stocker A."/>
            <person name="Shirriffs J."/>
            <person name="Cockerell F."/>
            <person name="Coppin C."/>
            <person name="Sgro C.M."/>
            <person name="Karger A."/>
            <person name="Cain J.W."/>
            <person name="Weber J.A."/>
            <person name="Santpere G."/>
            <person name="Kirschner M.W."/>
            <person name="Hoffmann A.A."/>
            <person name="Oakeshott J.G."/>
            <person name="Zhang G."/>
        </authorList>
    </citation>
    <scope>NUCLEOTIDE SEQUENCE</scope>
    <source>
        <strain evidence="11">BGI-SZ-2011g</strain>
    </source>
</reference>
<keyword evidence="8" id="KW-0539">Nucleus</keyword>
<evidence type="ECO:0000256" key="2">
    <source>
        <dbReference type="ARBA" id="ARBA00022741"/>
    </source>
</evidence>
<dbReference type="GO" id="GO:0016787">
    <property type="term" value="F:hydrolase activity"/>
    <property type="evidence" value="ECO:0007669"/>
    <property type="project" value="UniProtKB-KW"/>
</dbReference>
<gene>
    <name evidence="11" type="ORF">KR093_008578</name>
</gene>
<dbReference type="SMART" id="SM00490">
    <property type="entry name" value="HELICc"/>
    <property type="match status" value="1"/>
</dbReference>
<comment type="caution">
    <text evidence="11">The sequence shown here is derived from an EMBL/GenBank/DDBJ whole genome shotgun (WGS) entry which is preliminary data.</text>
</comment>
<sequence>MLPKSKKYISCLRQHFGLTEFKPLQWQILRSIINNEPRGNKDVCAVIATGYGKSLSYQFPAFYLNKVVVVISPLIALMEDQVRALNEKSQPNDCACLLGTAQEDRGIKARILRLQYKLVYATPEYITRGNGLKLLRDLRHHLALIAIDEAHCISKWGHEFRPAYRQLQQLRVAAPNVRLLALTGTATRRVRLDICEQLQLRKPLLLCSPIDRPNLELTVRLKGKNLWSDLQPYLSWASEASGAVIIYNNTIRETELVAKQLTTHGLPCHSYHSKLPPEQKRQNQLEFSGDRVRLIAATTAFGMGIDKPNVRLVVHYGAPSDMERYYQEIGRAGRDGLRAKCVLFYSEADAVVHQRLQHSQTLTEQRSEELQQLARSMQDYTHNTQCRRQFILQYFDDQASLATWKSRRNCCDNCRKSRLSKSDANEIDSQLDVSKEARLLLGMLRDLNGRVGLGKLILALRGSRSKCVSSVCRDHENFGQGAHRSIAWYKALAEHLKLLGYIKDEYKQNTKSAFGYQIPQVTLKGCCWLDNEDETATLIIEPSPRLAKLLKQHKKKSKSTLKQQQQLKLDWGSDIDLSELDEKLEQQQRQLEQTADVWGPDLDIDFKQIDAAVEKQQQQPLPQSNDLASLLADCQKILNEEQEDSMRTLKARKRVWQYLEGSYQRLPLIPKYKYSSQPRKAV</sequence>
<evidence type="ECO:0000256" key="1">
    <source>
        <dbReference type="ARBA" id="ARBA00005446"/>
    </source>
</evidence>
<dbReference type="GO" id="GO:0043138">
    <property type="term" value="F:3'-5' DNA helicase activity"/>
    <property type="evidence" value="ECO:0007669"/>
    <property type="project" value="UniProtKB-EC"/>
</dbReference>
<dbReference type="SMART" id="SM00956">
    <property type="entry name" value="RQC"/>
    <property type="match status" value="1"/>
</dbReference>
<dbReference type="SUPFAM" id="SSF46785">
    <property type="entry name" value="Winged helix' DNA-binding domain"/>
    <property type="match status" value="1"/>
</dbReference>
<evidence type="ECO:0000256" key="3">
    <source>
        <dbReference type="ARBA" id="ARBA00022801"/>
    </source>
</evidence>
<protein>
    <recommendedName>
        <fullName evidence="8">ATP-dependent DNA helicase</fullName>
        <ecNumber evidence="8">5.6.2.4</ecNumber>
    </recommendedName>
</protein>
<keyword evidence="3 8" id="KW-0378">Hydrolase</keyword>
<dbReference type="SUPFAM" id="SSF52540">
    <property type="entry name" value="P-loop containing nucleoside triphosphate hydrolases"/>
    <property type="match status" value="1"/>
</dbReference>
<dbReference type="CDD" id="cd17920">
    <property type="entry name" value="DEXHc_RecQ"/>
    <property type="match status" value="1"/>
</dbReference>
<dbReference type="GO" id="GO:0005524">
    <property type="term" value="F:ATP binding"/>
    <property type="evidence" value="ECO:0007669"/>
    <property type="project" value="UniProtKB-KW"/>
</dbReference>
<dbReference type="GO" id="GO:0009378">
    <property type="term" value="F:four-way junction helicase activity"/>
    <property type="evidence" value="ECO:0007669"/>
    <property type="project" value="TreeGrafter"/>
</dbReference>
<dbReference type="InterPro" id="IPR036388">
    <property type="entry name" value="WH-like_DNA-bd_sf"/>
</dbReference>
<accession>A0AAD4KAZ4</accession>
<dbReference type="InterPro" id="IPR036390">
    <property type="entry name" value="WH_DNA-bd_sf"/>
</dbReference>
<dbReference type="Proteomes" id="UP001200034">
    <property type="component" value="Unassembled WGS sequence"/>
</dbReference>
<dbReference type="SMART" id="SM00487">
    <property type="entry name" value="DEXDc"/>
    <property type="match status" value="1"/>
</dbReference>